<dbReference type="EMBL" id="JBBPBK010000012">
    <property type="protein sequence ID" value="KAK9273941.1"/>
    <property type="molecule type" value="Genomic_DNA"/>
</dbReference>
<dbReference type="InterPro" id="IPR036691">
    <property type="entry name" value="Endo/exonu/phosph_ase_sf"/>
</dbReference>
<evidence type="ECO:0000313" key="2">
    <source>
        <dbReference type="Proteomes" id="UP001415857"/>
    </source>
</evidence>
<name>A0AAP0WNK4_LIQFO</name>
<organism evidence="1 2">
    <name type="scientific">Liquidambar formosana</name>
    <name type="common">Formosan gum</name>
    <dbReference type="NCBI Taxonomy" id="63359"/>
    <lineage>
        <taxon>Eukaryota</taxon>
        <taxon>Viridiplantae</taxon>
        <taxon>Streptophyta</taxon>
        <taxon>Embryophyta</taxon>
        <taxon>Tracheophyta</taxon>
        <taxon>Spermatophyta</taxon>
        <taxon>Magnoliopsida</taxon>
        <taxon>eudicotyledons</taxon>
        <taxon>Gunneridae</taxon>
        <taxon>Pentapetalae</taxon>
        <taxon>Saxifragales</taxon>
        <taxon>Altingiaceae</taxon>
        <taxon>Liquidambar</taxon>
    </lineage>
</organism>
<dbReference type="InterPro" id="IPR050410">
    <property type="entry name" value="CCR4/nocturin_mRNA_transcr"/>
</dbReference>
<sequence length="133" mass="14950">MDIETVDVEKTAYDPSSWTPMEIETATGNADCTLLEQPLKLRSTYAEVEDFSGTRDSNGEPLVTSYNRCFLGTVDYIWRSEGLHTVKVLAPIPKHAMQWTPGFPTRKWGSDHIALASELAFVKNVMDHNTEVE</sequence>
<comment type="caution">
    <text evidence="1">The sequence shown here is derived from an EMBL/GenBank/DDBJ whole genome shotgun (WGS) entry which is preliminary data.</text>
</comment>
<dbReference type="AlphaFoldDB" id="A0AAP0WNK4"/>
<dbReference type="GO" id="GO:0000175">
    <property type="term" value="F:3'-5'-RNA exonuclease activity"/>
    <property type="evidence" value="ECO:0007669"/>
    <property type="project" value="TreeGrafter"/>
</dbReference>
<dbReference type="Proteomes" id="UP001415857">
    <property type="component" value="Unassembled WGS sequence"/>
</dbReference>
<dbReference type="Gene3D" id="3.60.10.10">
    <property type="entry name" value="Endonuclease/exonuclease/phosphatase"/>
    <property type="match status" value="1"/>
</dbReference>
<reference evidence="1 2" key="1">
    <citation type="journal article" date="2024" name="Plant J.">
        <title>Genome sequences and population genomics reveal climatic adaptation and genomic divergence between two closely related sweetgum species.</title>
        <authorList>
            <person name="Xu W.Q."/>
            <person name="Ren C.Q."/>
            <person name="Zhang X.Y."/>
            <person name="Comes H.P."/>
            <person name="Liu X.H."/>
            <person name="Li Y.G."/>
            <person name="Kettle C.J."/>
            <person name="Jalonen R."/>
            <person name="Gaisberger H."/>
            <person name="Ma Y.Z."/>
            <person name="Qiu Y.X."/>
        </authorList>
    </citation>
    <scope>NUCLEOTIDE SEQUENCE [LARGE SCALE GENOMIC DNA]</scope>
    <source>
        <strain evidence="1">Hangzhou</strain>
    </source>
</reference>
<proteinExistence type="predicted"/>
<protein>
    <submittedName>
        <fullName evidence="1">Uncharacterized protein</fullName>
    </submittedName>
</protein>
<accession>A0AAP0WNK4</accession>
<dbReference type="PANTHER" id="PTHR12121">
    <property type="entry name" value="CARBON CATABOLITE REPRESSOR PROTEIN 4"/>
    <property type="match status" value="1"/>
</dbReference>
<evidence type="ECO:0000313" key="1">
    <source>
        <dbReference type="EMBL" id="KAK9273941.1"/>
    </source>
</evidence>
<keyword evidence="2" id="KW-1185">Reference proteome</keyword>
<dbReference type="PANTHER" id="PTHR12121:SF85">
    <property type="entry name" value="CARBON CATABOLITE REPRESSOR PROTEIN 4 HOMOLOG 6"/>
    <property type="match status" value="1"/>
</dbReference>
<gene>
    <name evidence="1" type="ORF">L1049_018753</name>
</gene>